<dbReference type="InterPro" id="IPR013324">
    <property type="entry name" value="RNA_pol_sigma_r3/r4-like"/>
</dbReference>
<dbReference type="InterPro" id="IPR013325">
    <property type="entry name" value="RNA_pol_sigma_r2"/>
</dbReference>
<sequence>MITIITKLLKKNFNKNFKYEKFIVDMIFCKKKIEIQQTENKEEENKKVFKRNFTALTKIIKNLKFKKIHTKTAIKKTVTIVKKFKYSNSFLTYINKNFKKIIKTYLKQEKKIIECYFWYTPKTTRSFLKKRILNINFLKSFSYIKEKFKINKSLIKKRKLNFKKLLIKKKKINIKIKTFKKLIKMYYKEKIQYTIYKKKLIEANQRLIISIAKNYKNKGIQFNDLIQEGNIGLIKSIERFEYRKGYKFSTYSTWWIRQAITRSIADNSRIIRIPVHMTEILSKINTLNNSTHKPKSLKYISHKLKIAENKIKKLLTIAKKPQSIDNKINITKTETKYEDIISARQIKYEPHILKTEIKNLINSLTTFLTTKEHTIIQMRYGLNNTQNMTLEKIGKMFGVTRERIRQIENNSIAKIKNNSIMKPLKIST</sequence>
<organism evidence="6 7">
    <name type="scientific">Candidatus Vidania fulgoroideorum</name>
    <dbReference type="NCBI Taxonomy" id="881286"/>
    <lineage>
        <taxon>Bacteria</taxon>
        <taxon>Pseudomonadati</taxon>
        <taxon>Pseudomonadota</taxon>
        <taxon>Betaproteobacteria</taxon>
        <taxon>Candidatus Vidania</taxon>
    </lineage>
</organism>
<keyword evidence="3" id="KW-0238">DNA-binding</keyword>
<dbReference type="PANTHER" id="PTHR30603:SF60">
    <property type="entry name" value="RNA POLYMERASE SIGMA FACTOR RPOD"/>
    <property type="match status" value="1"/>
</dbReference>
<evidence type="ECO:0000256" key="2">
    <source>
        <dbReference type="ARBA" id="ARBA00023082"/>
    </source>
</evidence>
<dbReference type="PROSITE" id="PS00715">
    <property type="entry name" value="SIGMA70_1"/>
    <property type="match status" value="1"/>
</dbReference>
<dbReference type="Gene3D" id="1.10.10.10">
    <property type="entry name" value="Winged helix-like DNA-binding domain superfamily/Winged helix DNA-binding domain"/>
    <property type="match status" value="2"/>
</dbReference>
<dbReference type="GO" id="GO:0003677">
    <property type="term" value="F:DNA binding"/>
    <property type="evidence" value="ECO:0007669"/>
    <property type="project" value="UniProtKB-KW"/>
</dbReference>
<dbReference type="GO" id="GO:0006352">
    <property type="term" value="P:DNA-templated transcription initiation"/>
    <property type="evidence" value="ECO:0007669"/>
    <property type="project" value="InterPro"/>
</dbReference>
<dbReference type="PANTHER" id="PTHR30603">
    <property type="entry name" value="RNA POLYMERASE SIGMA FACTOR RPO"/>
    <property type="match status" value="1"/>
</dbReference>
<dbReference type="GO" id="GO:0016987">
    <property type="term" value="F:sigma factor activity"/>
    <property type="evidence" value="ECO:0007669"/>
    <property type="project" value="UniProtKB-KW"/>
</dbReference>
<accession>A0A975AEK5</accession>
<dbReference type="InterPro" id="IPR036388">
    <property type="entry name" value="WH-like_DNA-bd_sf"/>
</dbReference>
<name>A0A975AEK5_9PROT</name>
<evidence type="ECO:0000313" key="6">
    <source>
        <dbReference type="EMBL" id="QSW37883.1"/>
    </source>
</evidence>
<reference evidence="6" key="1">
    <citation type="submission" date="2021-02" db="EMBL/GenBank/DDBJ databases">
        <authorList>
            <person name="Franco D."/>
        </authorList>
    </citation>
    <scope>NUCLEOTIDE SEQUENCE</scope>
    <source>
        <strain evidence="6">DICMUL</strain>
    </source>
</reference>
<dbReference type="NCBIfam" id="TIGR02937">
    <property type="entry name" value="sigma70-ECF"/>
    <property type="match status" value="1"/>
</dbReference>
<dbReference type="Proteomes" id="UP000663602">
    <property type="component" value="Chromosome"/>
</dbReference>
<feature type="domain" description="RNA polymerase sigma-70" evidence="5">
    <location>
        <begin position="224"/>
        <end position="237"/>
    </location>
</feature>
<gene>
    <name evidence="6" type="ORF">JSR02_00235</name>
</gene>
<evidence type="ECO:0000256" key="4">
    <source>
        <dbReference type="ARBA" id="ARBA00023163"/>
    </source>
</evidence>
<dbReference type="InterPro" id="IPR007627">
    <property type="entry name" value="RNA_pol_sigma70_r2"/>
</dbReference>
<dbReference type="Pfam" id="PF04545">
    <property type="entry name" value="Sigma70_r4"/>
    <property type="match status" value="1"/>
</dbReference>
<dbReference type="CDD" id="cd06171">
    <property type="entry name" value="Sigma70_r4"/>
    <property type="match status" value="1"/>
</dbReference>
<proteinExistence type="predicted"/>
<dbReference type="SUPFAM" id="SSF88659">
    <property type="entry name" value="Sigma3 and sigma4 domains of RNA polymerase sigma factors"/>
    <property type="match status" value="1"/>
</dbReference>
<dbReference type="SUPFAM" id="SSF88946">
    <property type="entry name" value="Sigma2 domain of RNA polymerase sigma factors"/>
    <property type="match status" value="1"/>
</dbReference>
<dbReference type="InterPro" id="IPR014284">
    <property type="entry name" value="RNA_pol_sigma-70_dom"/>
</dbReference>
<evidence type="ECO:0000256" key="3">
    <source>
        <dbReference type="ARBA" id="ARBA00023125"/>
    </source>
</evidence>
<evidence type="ECO:0000313" key="7">
    <source>
        <dbReference type="Proteomes" id="UP000663602"/>
    </source>
</evidence>
<dbReference type="InterPro" id="IPR050239">
    <property type="entry name" value="Sigma-70_RNA_pol_init_factors"/>
</dbReference>
<dbReference type="InterPro" id="IPR007630">
    <property type="entry name" value="RNA_pol_sigma70_r4"/>
</dbReference>
<dbReference type="InterPro" id="IPR000943">
    <property type="entry name" value="RNA_pol_sigma70"/>
</dbReference>
<keyword evidence="1" id="KW-0805">Transcription regulation</keyword>
<evidence type="ECO:0000259" key="5">
    <source>
        <dbReference type="PROSITE" id="PS00715"/>
    </source>
</evidence>
<protein>
    <submittedName>
        <fullName evidence="6">Sigma-70 family RNA polymerase sigma factor</fullName>
    </submittedName>
</protein>
<dbReference type="Gene3D" id="1.10.601.10">
    <property type="entry name" value="RNA Polymerase Primary Sigma Factor"/>
    <property type="match status" value="1"/>
</dbReference>
<keyword evidence="2" id="KW-0731">Sigma factor</keyword>
<dbReference type="EMBL" id="CP071410">
    <property type="protein sequence ID" value="QSW37883.1"/>
    <property type="molecule type" value="Genomic_DNA"/>
</dbReference>
<dbReference type="AlphaFoldDB" id="A0A975AEK5"/>
<dbReference type="Pfam" id="PF04542">
    <property type="entry name" value="Sigma70_r2"/>
    <property type="match status" value="1"/>
</dbReference>
<reference evidence="6" key="2">
    <citation type="submission" date="2021-03" db="EMBL/GenBank/DDBJ databases">
        <title>Alternative transmission patterns in independently acquired nutritional co-symbionts of Dictyopharidae planthoppers.</title>
        <authorList>
            <person name="Michalik A."/>
            <person name="Lukasik P."/>
        </authorList>
    </citation>
    <scope>NUCLEOTIDE SEQUENCE</scope>
    <source>
        <strain evidence="6">DICMUL</strain>
    </source>
</reference>
<evidence type="ECO:0000256" key="1">
    <source>
        <dbReference type="ARBA" id="ARBA00023015"/>
    </source>
</evidence>
<keyword evidence="4" id="KW-0804">Transcription</keyword>
<dbReference type="PRINTS" id="PR00046">
    <property type="entry name" value="SIGMA70FCT"/>
</dbReference>